<dbReference type="OrthoDB" id="9778934at2"/>
<organism evidence="1 2">
    <name type="scientific">Tautonia sociabilis</name>
    <dbReference type="NCBI Taxonomy" id="2080755"/>
    <lineage>
        <taxon>Bacteria</taxon>
        <taxon>Pseudomonadati</taxon>
        <taxon>Planctomycetota</taxon>
        <taxon>Planctomycetia</taxon>
        <taxon>Isosphaerales</taxon>
        <taxon>Isosphaeraceae</taxon>
        <taxon>Tautonia</taxon>
    </lineage>
</organism>
<dbReference type="GO" id="GO:0009279">
    <property type="term" value="C:cell outer membrane"/>
    <property type="evidence" value="ECO:0007669"/>
    <property type="project" value="InterPro"/>
</dbReference>
<dbReference type="Proteomes" id="UP000280296">
    <property type="component" value="Unassembled WGS sequence"/>
</dbReference>
<dbReference type="Pfam" id="PF05275">
    <property type="entry name" value="CopB"/>
    <property type="match status" value="1"/>
</dbReference>
<protein>
    <submittedName>
        <fullName evidence="1">Copper resistance protein B</fullName>
    </submittedName>
</protein>
<dbReference type="EMBL" id="RYZH01000027">
    <property type="protein sequence ID" value="RUL87026.1"/>
    <property type="molecule type" value="Genomic_DNA"/>
</dbReference>
<dbReference type="AlphaFoldDB" id="A0A432MIP2"/>
<reference evidence="1 2" key="2">
    <citation type="submission" date="2019-01" db="EMBL/GenBank/DDBJ databases">
        <title>Tautonia sociabilis, a novel thermotolerant planctomycete of Isosphaeraceae family, isolated from a 4000 m deep subterranean habitat.</title>
        <authorList>
            <person name="Kovaleva O.L."/>
            <person name="Elcheninov A.G."/>
            <person name="Van Heerden E."/>
            <person name="Toshchakov S.V."/>
            <person name="Novikov A."/>
            <person name="Bonch-Osmolovskaya E.A."/>
            <person name="Kublanov I.V."/>
        </authorList>
    </citation>
    <scope>NUCLEOTIDE SEQUENCE [LARGE SCALE GENOMIC DNA]</scope>
    <source>
        <strain evidence="1 2">GM2012</strain>
    </source>
</reference>
<reference evidence="1 2" key="1">
    <citation type="submission" date="2018-12" db="EMBL/GenBank/DDBJ databases">
        <authorList>
            <person name="Toschakov S.V."/>
        </authorList>
    </citation>
    <scope>NUCLEOTIDE SEQUENCE [LARGE SCALE GENOMIC DNA]</scope>
    <source>
        <strain evidence="1 2">GM2012</strain>
    </source>
</reference>
<dbReference type="GO" id="GO:0006878">
    <property type="term" value="P:intracellular copper ion homeostasis"/>
    <property type="evidence" value="ECO:0007669"/>
    <property type="project" value="InterPro"/>
</dbReference>
<proteinExistence type="predicted"/>
<dbReference type="InterPro" id="IPR007939">
    <property type="entry name" value="Cu-R_B_prcur"/>
</dbReference>
<dbReference type="GO" id="GO:0005507">
    <property type="term" value="F:copper ion binding"/>
    <property type="evidence" value="ECO:0007669"/>
    <property type="project" value="InterPro"/>
</dbReference>
<evidence type="ECO:0000313" key="1">
    <source>
        <dbReference type="EMBL" id="RUL87026.1"/>
    </source>
</evidence>
<gene>
    <name evidence="1" type="ORF">TsocGM_14630</name>
</gene>
<evidence type="ECO:0000313" key="2">
    <source>
        <dbReference type="Proteomes" id="UP000280296"/>
    </source>
</evidence>
<accession>A0A432MIP2</accession>
<comment type="caution">
    <text evidence="1">The sequence shown here is derived from an EMBL/GenBank/DDBJ whole genome shotgun (WGS) entry which is preliminary data.</text>
</comment>
<sequence>MDDQRWYRYLLLEPFEYQLRDGDDTFSWEADGWVGGDDERLWLKTEGDLAEDEGEAEAQLLYSRLIAPFWDLQLGVRYDQPWGSDADSSRAFAVVGLEGLAPYYFDIEPALFLSDDADVSARLEATFDLLLAQRLVLQPRLELDAAVQEVPEHGVGQGLNDFELGARLRYELRREFAPYVGVSWTRKTGETAGIARRDGEEVSDFAVIFGVRMWF</sequence>
<name>A0A432MIP2_9BACT</name>
<keyword evidence="2" id="KW-1185">Reference proteome</keyword>